<dbReference type="RefSeq" id="WP_110807449.1">
    <property type="nucleotide sequence ID" value="NZ_QJTK01000034.1"/>
</dbReference>
<sequence>MGGLPKEYTAERNRLAAAANAGRGDLKKELRTIKTAQDKLVEAIIAGVPADQVKEKLAELDARRREVETELAAMAGPDPVRFHPSMAGTYRDRVGALIRGLGDATQMDLAKEALRGLIEAIILTPEPDGPGLVVDLQGALAGLLHLALGMSGEVGRNAQMRQMRWSPFSGQICGVAKLAR</sequence>
<organism evidence="1 2">
    <name type="scientific">Rhodobacter viridis</name>
    <dbReference type="NCBI Taxonomy" id="1054202"/>
    <lineage>
        <taxon>Bacteria</taxon>
        <taxon>Pseudomonadati</taxon>
        <taxon>Pseudomonadota</taxon>
        <taxon>Alphaproteobacteria</taxon>
        <taxon>Rhodobacterales</taxon>
        <taxon>Rhodobacter group</taxon>
        <taxon>Rhodobacter</taxon>
    </lineage>
</organism>
<dbReference type="Proteomes" id="UP000247727">
    <property type="component" value="Unassembled WGS sequence"/>
</dbReference>
<accession>A0A318TT06</accession>
<name>A0A318TT06_9RHOB</name>
<evidence type="ECO:0000313" key="2">
    <source>
        <dbReference type="Proteomes" id="UP000247727"/>
    </source>
</evidence>
<evidence type="ECO:0000313" key="1">
    <source>
        <dbReference type="EMBL" id="PYF06158.1"/>
    </source>
</evidence>
<dbReference type="AlphaFoldDB" id="A0A318TT06"/>
<proteinExistence type="predicted"/>
<keyword evidence="2" id="KW-1185">Reference proteome</keyword>
<dbReference type="EMBL" id="QJTK01000034">
    <property type="protein sequence ID" value="PYF06158.1"/>
    <property type="molecule type" value="Genomic_DNA"/>
</dbReference>
<gene>
    <name evidence="1" type="ORF">C8J30_1347</name>
</gene>
<protein>
    <submittedName>
        <fullName evidence="1">Uncharacterized protein</fullName>
    </submittedName>
</protein>
<reference evidence="1 2" key="1">
    <citation type="submission" date="2018-06" db="EMBL/GenBank/DDBJ databases">
        <title>Genomic Encyclopedia of Type Strains, Phase III (KMG-III): the genomes of soil and plant-associated and newly described type strains.</title>
        <authorList>
            <person name="Whitman W."/>
        </authorList>
    </citation>
    <scope>NUCLEOTIDE SEQUENCE [LARGE SCALE GENOMIC DNA]</scope>
    <source>
        <strain evidence="1 2">JA737</strain>
    </source>
</reference>
<dbReference type="OrthoDB" id="7277848at2"/>
<comment type="caution">
    <text evidence="1">The sequence shown here is derived from an EMBL/GenBank/DDBJ whole genome shotgun (WGS) entry which is preliminary data.</text>
</comment>